<protein>
    <submittedName>
        <fullName evidence="11">Oidioi.mRNA.OKI2018_I69.chr1.g3349.t1.cds</fullName>
    </submittedName>
</protein>
<keyword evidence="5" id="KW-1003">Cell membrane</keyword>
<evidence type="ECO:0000256" key="10">
    <source>
        <dbReference type="SAM" id="Phobius"/>
    </source>
</evidence>
<reference evidence="11 12" key="1">
    <citation type="submission" date="2021-04" db="EMBL/GenBank/DDBJ databases">
        <authorList>
            <person name="Bliznina A."/>
        </authorList>
    </citation>
    <scope>NUCLEOTIDE SEQUENCE [LARGE SCALE GENOMIC DNA]</scope>
</reference>
<organism evidence="11 12">
    <name type="scientific">Oikopleura dioica</name>
    <name type="common">Tunicate</name>
    <dbReference type="NCBI Taxonomy" id="34765"/>
    <lineage>
        <taxon>Eukaryota</taxon>
        <taxon>Metazoa</taxon>
        <taxon>Chordata</taxon>
        <taxon>Tunicata</taxon>
        <taxon>Appendicularia</taxon>
        <taxon>Copelata</taxon>
        <taxon>Oikopleuridae</taxon>
        <taxon>Oikopleura</taxon>
    </lineage>
</organism>
<evidence type="ECO:0000256" key="7">
    <source>
        <dbReference type="ARBA" id="ARBA00022949"/>
    </source>
</evidence>
<feature type="transmembrane region" description="Helical" evidence="10">
    <location>
        <begin position="197"/>
        <end position="215"/>
    </location>
</feature>
<gene>
    <name evidence="11" type="ORF">OKIOD_LOCUS12114</name>
</gene>
<dbReference type="Proteomes" id="UP001158576">
    <property type="component" value="Chromosome 1"/>
</dbReference>
<feature type="transmembrane region" description="Helical" evidence="10">
    <location>
        <begin position="96"/>
        <end position="118"/>
    </location>
</feature>
<dbReference type="InterPro" id="IPR004031">
    <property type="entry name" value="PMP22/EMP/MP20/Claudin"/>
</dbReference>
<accession>A0ABN7SUG0</accession>
<dbReference type="Gene3D" id="1.20.140.150">
    <property type="match status" value="1"/>
</dbReference>
<sequence length="268" mass="30658">MMERRTFNSASTVYQLPPFDQLQIVLFCCVLFAFTTQFILLVWPLWALMNSAVSSPALGAIFFFKGLFAQCAQYMPGQFQCDNGLRPLFLKTPVTIVMQAFAIISQIFLGAALIILLFGMECTKCFFRTPETKTRLMKLAALLTFSAGVLELTTASLYTSMIVKKFKSEELWSSDFMPGNQLKIDLDQIRFELGGCTYAAFCIAFVDMCLAYAVYKRRGFEDLRYHREKIEQDEEDKYRNMLETMGQTGQMPRNSVFEPYYTAATKND</sequence>
<dbReference type="InterPro" id="IPR006187">
    <property type="entry name" value="Claudin"/>
</dbReference>
<evidence type="ECO:0000313" key="12">
    <source>
        <dbReference type="Proteomes" id="UP001158576"/>
    </source>
</evidence>
<keyword evidence="8 10" id="KW-1133">Transmembrane helix</keyword>
<keyword evidence="4" id="KW-0796">Tight junction</keyword>
<keyword evidence="6 10" id="KW-0812">Transmembrane</keyword>
<proteinExistence type="inferred from homology"/>
<evidence type="ECO:0000256" key="1">
    <source>
        <dbReference type="ARBA" id="ARBA00004435"/>
    </source>
</evidence>
<evidence type="ECO:0000256" key="2">
    <source>
        <dbReference type="ARBA" id="ARBA00004651"/>
    </source>
</evidence>
<evidence type="ECO:0000313" key="11">
    <source>
        <dbReference type="EMBL" id="CAG5107484.1"/>
    </source>
</evidence>
<feature type="transmembrane region" description="Helical" evidence="10">
    <location>
        <begin position="24"/>
        <end position="46"/>
    </location>
</feature>
<dbReference type="Pfam" id="PF00822">
    <property type="entry name" value="PMP22_Claudin"/>
    <property type="match status" value="1"/>
</dbReference>
<feature type="transmembrane region" description="Helical" evidence="10">
    <location>
        <begin position="139"/>
        <end position="163"/>
    </location>
</feature>
<comment type="similarity">
    <text evidence="3">Belongs to the claudin family.</text>
</comment>
<evidence type="ECO:0000256" key="8">
    <source>
        <dbReference type="ARBA" id="ARBA00022989"/>
    </source>
</evidence>
<evidence type="ECO:0000256" key="3">
    <source>
        <dbReference type="ARBA" id="ARBA00008295"/>
    </source>
</evidence>
<dbReference type="PANTHER" id="PTHR12002">
    <property type="entry name" value="CLAUDIN"/>
    <property type="match status" value="1"/>
</dbReference>
<evidence type="ECO:0000256" key="9">
    <source>
        <dbReference type="ARBA" id="ARBA00023136"/>
    </source>
</evidence>
<dbReference type="EMBL" id="OU015566">
    <property type="protein sequence ID" value="CAG5107484.1"/>
    <property type="molecule type" value="Genomic_DNA"/>
</dbReference>
<evidence type="ECO:0000256" key="5">
    <source>
        <dbReference type="ARBA" id="ARBA00022475"/>
    </source>
</evidence>
<name>A0ABN7SUG0_OIKDI</name>
<evidence type="ECO:0000256" key="4">
    <source>
        <dbReference type="ARBA" id="ARBA00022427"/>
    </source>
</evidence>
<comment type="subcellular location">
    <subcellularLocation>
        <location evidence="1">Cell junction</location>
        <location evidence="1">Tight junction</location>
    </subcellularLocation>
    <subcellularLocation>
        <location evidence="2">Cell membrane</location>
        <topology evidence="2">Multi-pass membrane protein</topology>
    </subcellularLocation>
</comment>
<evidence type="ECO:0000256" key="6">
    <source>
        <dbReference type="ARBA" id="ARBA00022692"/>
    </source>
</evidence>
<keyword evidence="12" id="KW-1185">Reference proteome</keyword>
<keyword evidence="9 10" id="KW-0472">Membrane</keyword>
<keyword evidence="7" id="KW-0965">Cell junction</keyword>